<proteinExistence type="predicted"/>
<accession>U1NA04</accession>
<dbReference type="HOGENOM" id="CLU_2839335_0_0_2"/>
<dbReference type="EMBL" id="KE356561">
    <property type="protein sequence ID" value="ERG93655.1"/>
    <property type="molecule type" value="Genomic_DNA"/>
</dbReference>
<dbReference type="Proteomes" id="UP000030710">
    <property type="component" value="Unassembled WGS sequence"/>
</dbReference>
<protein>
    <submittedName>
        <fullName evidence="1">Uncharacterized protein</fullName>
    </submittedName>
</protein>
<dbReference type="STRING" id="1238425.J07HQW2_00088"/>
<evidence type="ECO:0000313" key="2">
    <source>
        <dbReference type="Proteomes" id="UP000030710"/>
    </source>
</evidence>
<sequence length="65" mass="7382">MQFFPALQALKLVTVAVVLVREPTLAVTTPLTRISRRNVFYVNTVFLGFVFDVALEFAERPLLEL</sequence>
<evidence type="ECO:0000313" key="1">
    <source>
        <dbReference type="EMBL" id="ERG93655.1"/>
    </source>
</evidence>
<name>U1NA04_9EURY</name>
<reference evidence="1 2" key="1">
    <citation type="journal article" date="2013" name="PLoS ONE">
        <title>Assembly-driven community genomics of a hypersaline microbial ecosystem.</title>
        <authorList>
            <person name="Podell S."/>
            <person name="Ugalde J.A."/>
            <person name="Narasingarao P."/>
            <person name="Banfield J.F."/>
            <person name="Heidelberg K.B."/>
            <person name="Allen E.E."/>
        </authorList>
    </citation>
    <scope>NUCLEOTIDE SEQUENCE [LARGE SCALE GENOMIC DNA]</scope>
    <source>
        <strain evidence="2">J07HQW2</strain>
    </source>
</reference>
<organism evidence="1 2">
    <name type="scientific">Haloquadratum walsbyi J07HQW2</name>
    <dbReference type="NCBI Taxonomy" id="1238425"/>
    <lineage>
        <taxon>Archaea</taxon>
        <taxon>Methanobacteriati</taxon>
        <taxon>Methanobacteriota</taxon>
        <taxon>Stenosarchaea group</taxon>
        <taxon>Halobacteria</taxon>
        <taxon>Halobacteriales</taxon>
        <taxon>Haloferacaceae</taxon>
        <taxon>Haloquadratum</taxon>
    </lineage>
</organism>
<gene>
    <name evidence="1" type="ORF">J07HQW2_00088</name>
</gene>
<dbReference type="AlphaFoldDB" id="U1NA04"/>